<sequence>MRFQDPFEFLRVFGSGATAARLGQAIGVSPKVAARMAKQNGHTPLLSEKPIPGLEHLPGLPAFAVTSRTRAGGTVHRIDCRTAGDSPGYRSLLIHRSALHCDDEPQEDEDHE</sequence>
<dbReference type="Proteomes" id="UP001161065">
    <property type="component" value="Unassembled WGS sequence"/>
</dbReference>
<proteinExistence type="predicted"/>
<accession>A0AA42TVA7</accession>
<organism evidence="1 2">
    <name type="scientific">Comamonas thiooxydans</name>
    <dbReference type="NCBI Taxonomy" id="363952"/>
    <lineage>
        <taxon>Bacteria</taxon>
        <taxon>Pseudomonadati</taxon>
        <taxon>Pseudomonadota</taxon>
        <taxon>Betaproteobacteria</taxon>
        <taxon>Burkholderiales</taxon>
        <taxon>Comamonadaceae</taxon>
        <taxon>Comamonas</taxon>
    </lineage>
</organism>
<comment type="caution">
    <text evidence="1">The sequence shown here is derived from an EMBL/GenBank/DDBJ whole genome shotgun (WGS) entry which is preliminary data.</text>
</comment>
<dbReference type="AlphaFoldDB" id="A0AA42TVA7"/>
<gene>
    <name evidence="1" type="ORF">N5D63_16970</name>
</gene>
<reference evidence="1" key="1">
    <citation type="submission" date="2022-09" db="EMBL/GenBank/DDBJ databases">
        <title>Intensive care unit water sources are persistently colonized with multi-drug resistant bacteria and are the site of extensive horizontal gene transfer of antibiotic resistance genes.</title>
        <authorList>
            <person name="Diorio-Toth L."/>
        </authorList>
    </citation>
    <scope>NUCLEOTIDE SEQUENCE</scope>
    <source>
        <strain evidence="1">GD03832</strain>
    </source>
</reference>
<dbReference type="RefSeq" id="WP_280008714.1">
    <property type="nucleotide sequence ID" value="NZ_JAOCEK010000015.1"/>
</dbReference>
<name>A0AA42TVA7_9BURK</name>
<evidence type="ECO:0000313" key="1">
    <source>
        <dbReference type="EMBL" id="MDH1335839.1"/>
    </source>
</evidence>
<evidence type="ECO:0000313" key="2">
    <source>
        <dbReference type="Proteomes" id="UP001161065"/>
    </source>
</evidence>
<dbReference type="EMBL" id="JAOCEK010000015">
    <property type="protein sequence ID" value="MDH1335839.1"/>
    <property type="molecule type" value="Genomic_DNA"/>
</dbReference>
<protein>
    <submittedName>
        <fullName evidence="1">Uncharacterized protein</fullName>
    </submittedName>
</protein>